<name>A0A0A0CMY9_9GAMM</name>
<proteinExistence type="predicted"/>
<dbReference type="RefSeq" id="WP_036814197.1">
    <property type="nucleotide sequence ID" value="NZ_CAWNTA010000149.1"/>
</dbReference>
<accession>A0A0A0CMY9</accession>
<dbReference type="InterPro" id="IPR014056">
    <property type="entry name" value="TypeIITA-like_toxin_pred"/>
</dbReference>
<evidence type="ECO:0000313" key="1">
    <source>
        <dbReference type="EMBL" id="PQQ28574.1"/>
    </source>
</evidence>
<dbReference type="OrthoDB" id="9800258at2"/>
<sequence>MPYTTLRYQDGNKKVPYTEWIRKLRKKDPRAAAKVDTQVSRACAGNFGDHKFERDGVWALRIDYGQGYRVYYSMEAGQIILLLIGGNKGSQQTDIDKAVNYLKDFHVRIKNDR</sequence>
<dbReference type="Proteomes" id="UP000239550">
    <property type="component" value="Unassembled WGS sequence"/>
</dbReference>
<dbReference type="InterPro" id="IPR009241">
    <property type="entry name" value="HigB-like"/>
</dbReference>
<dbReference type="PANTHER" id="PTHR41791:SF1">
    <property type="entry name" value="SSL7039 PROTEIN"/>
    <property type="match status" value="1"/>
</dbReference>
<organism evidence="1 2">
    <name type="scientific">Photorhabdus hindustanensis</name>
    <dbReference type="NCBI Taxonomy" id="2918802"/>
    <lineage>
        <taxon>Bacteria</taxon>
        <taxon>Pseudomonadati</taxon>
        <taxon>Pseudomonadota</taxon>
        <taxon>Gammaproteobacteria</taxon>
        <taxon>Enterobacterales</taxon>
        <taxon>Morganellaceae</taxon>
        <taxon>Photorhabdus</taxon>
    </lineage>
</organism>
<evidence type="ECO:0000313" key="2">
    <source>
        <dbReference type="Proteomes" id="UP000239550"/>
    </source>
</evidence>
<dbReference type="AlphaFoldDB" id="A0A0A0CMY9"/>
<keyword evidence="2" id="KW-1185">Reference proteome</keyword>
<gene>
    <name evidence="1" type="ORF">C6H66_03405</name>
</gene>
<dbReference type="EMBL" id="PUWT01000008">
    <property type="protein sequence ID" value="PQQ28574.1"/>
    <property type="molecule type" value="Genomic_DNA"/>
</dbReference>
<dbReference type="PIRSF" id="PIRSF028744">
    <property type="entry name" value="Addict_mod_HI1419"/>
    <property type="match status" value="1"/>
</dbReference>
<protein>
    <submittedName>
        <fullName evidence="1">Addiction module killer protein</fullName>
    </submittedName>
</protein>
<comment type="caution">
    <text evidence="1">The sequence shown here is derived from an EMBL/GenBank/DDBJ whole genome shotgun (WGS) entry which is preliminary data.</text>
</comment>
<dbReference type="NCBIfam" id="TIGR02683">
    <property type="entry name" value="upstrm_HI1419"/>
    <property type="match status" value="1"/>
</dbReference>
<reference evidence="1 2" key="1">
    <citation type="submission" date="2018-02" db="EMBL/GenBank/DDBJ databases">
        <title>Five New Genomes of Indian Photorhabdus Isolates TSA.</title>
        <authorList>
            <person name="Dubay B."/>
            <person name="Somvanshi V.S."/>
        </authorList>
    </citation>
    <scope>NUCLEOTIDE SEQUENCE [LARGE SCALE GENOMIC DNA]</scope>
    <source>
        <strain evidence="1 2">H1</strain>
    </source>
</reference>
<dbReference type="PANTHER" id="PTHR41791">
    <property type="entry name" value="SSL7039 PROTEIN"/>
    <property type="match status" value="1"/>
</dbReference>
<dbReference type="Pfam" id="PF05973">
    <property type="entry name" value="Gp49"/>
    <property type="match status" value="1"/>
</dbReference>